<dbReference type="SUPFAM" id="SSF54909">
    <property type="entry name" value="Dimeric alpha+beta barrel"/>
    <property type="match status" value="1"/>
</dbReference>
<dbReference type="Proteomes" id="UP000256304">
    <property type="component" value="Unassembled WGS sequence"/>
</dbReference>
<dbReference type="Gene3D" id="3.30.70.100">
    <property type="match status" value="1"/>
</dbReference>
<dbReference type="AlphaFoldDB" id="A0A3D9R162"/>
<sequence>MIYELRVYDVQPGKMKALMDRFENDTIALFEKHGMRIKQFWEDVEEPNNRLYYIVEHDSMSIRNMNYERFRSDPEWIAVKSASEVDGPLVKKQESYFMKDINLINHKQQN</sequence>
<name>A0A3D9R162_9BACL</name>
<gene>
    <name evidence="2" type="ORF">A8990_14239</name>
</gene>
<proteinExistence type="predicted"/>
<comment type="caution">
    <text evidence="2">The sequence shown here is derived from an EMBL/GenBank/DDBJ whole genome shotgun (WGS) entry which is preliminary data.</text>
</comment>
<keyword evidence="3" id="KW-1185">Reference proteome</keyword>
<evidence type="ECO:0000259" key="1">
    <source>
        <dbReference type="Pfam" id="PF07978"/>
    </source>
</evidence>
<dbReference type="InterPro" id="IPR011008">
    <property type="entry name" value="Dimeric_a/b-barrel"/>
</dbReference>
<accession>A0A3D9R162</accession>
<protein>
    <submittedName>
        <fullName evidence="2">NIPSNAP protein</fullName>
    </submittedName>
</protein>
<dbReference type="RefSeq" id="WP_116191885.1">
    <property type="nucleotide sequence ID" value="NZ_QTTN01000042.1"/>
</dbReference>
<dbReference type="EMBL" id="QTTN01000042">
    <property type="protein sequence ID" value="REE67612.1"/>
    <property type="molecule type" value="Genomic_DNA"/>
</dbReference>
<dbReference type="InterPro" id="IPR012577">
    <property type="entry name" value="NIPSNAP"/>
</dbReference>
<reference evidence="2 3" key="1">
    <citation type="submission" date="2018-08" db="EMBL/GenBank/DDBJ databases">
        <title>Genomic Encyclopedia of Type Strains, Phase III (KMG-III): the genomes of soil and plant-associated and newly described type strains.</title>
        <authorList>
            <person name="Whitman W."/>
        </authorList>
    </citation>
    <scope>NUCLEOTIDE SEQUENCE [LARGE SCALE GENOMIC DNA]</scope>
    <source>
        <strain evidence="2 3">CGMCC 1.10966</strain>
    </source>
</reference>
<feature type="domain" description="NIPSNAP" evidence="1">
    <location>
        <begin position="3"/>
        <end position="99"/>
    </location>
</feature>
<organism evidence="2 3">
    <name type="scientific">Paenibacillus taihuensis</name>
    <dbReference type="NCBI Taxonomy" id="1156355"/>
    <lineage>
        <taxon>Bacteria</taxon>
        <taxon>Bacillati</taxon>
        <taxon>Bacillota</taxon>
        <taxon>Bacilli</taxon>
        <taxon>Bacillales</taxon>
        <taxon>Paenibacillaceae</taxon>
        <taxon>Paenibacillus</taxon>
    </lineage>
</organism>
<dbReference type="Pfam" id="PF07978">
    <property type="entry name" value="NIPSNAP"/>
    <property type="match status" value="1"/>
</dbReference>
<evidence type="ECO:0000313" key="3">
    <source>
        <dbReference type="Proteomes" id="UP000256304"/>
    </source>
</evidence>
<dbReference type="OrthoDB" id="9809695at2"/>
<evidence type="ECO:0000313" key="2">
    <source>
        <dbReference type="EMBL" id="REE67612.1"/>
    </source>
</evidence>